<evidence type="ECO:0000256" key="6">
    <source>
        <dbReference type="ARBA" id="ARBA00022679"/>
    </source>
</evidence>
<evidence type="ECO:0000256" key="9">
    <source>
        <dbReference type="ARBA" id="ARBA00022792"/>
    </source>
</evidence>
<dbReference type="InterPro" id="IPR050187">
    <property type="entry name" value="Lipid_Phosphate_FormReg"/>
</dbReference>
<dbReference type="Proteomes" id="UP000002494">
    <property type="component" value="Chromosome 4"/>
</dbReference>
<evidence type="ECO:0000256" key="7">
    <source>
        <dbReference type="ARBA" id="ARBA00022741"/>
    </source>
</evidence>
<dbReference type="AGR" id="RGD:1562046"/>
<comment type="catalytic activity">
    <reaction evidence="26">
        <text>a 2-acylglycerol + ATP = a 2-acyl-sn-glycerol 3-phosphate + ADP + H(+)</text>
        <dbReference type="Rhea" id="RHEA:39847"/>
        <dbReference type="ChEBI" id="CHEBI:15378"/>
        <dbReference type="ChEBI" id="CHEBI:17389"/>
        <dbReference type="ChEBI" id="CHEBI:30616"/>
        <dbReference type="ChEBI" id="CHEBI:64982"/>
        <dbReference type="ChEBI" id="CHEBI:456216"/>
    </reaction>
    <physiologicalReaction direction="left-to-right" evidence="26">
        <dbReference type="Rhea" id="RHEA:39848"/>
    </physiologicalReaction>
</comment>
<evidence type="ECO:0000256" key="5">
    <source>
        <dbReference type="ARBA" id="ARBA00012133"/>
    </source>
</evidence>
<keyword evidence="6" id="KW-0808">Transferase</keyword>
<evidence type="ECO:0000256" key="31">
    <source>
        <dbReference type="ARBA" id="ARBA00065533"/>
    </source>
</evidence>
<comment type="subunit">
    <text evidence="31">Component of the TIM22 complex, which core is composed of TIMM22, associated with TIMM10 (TIMM10A and/or TIMM10B), TIMM9, AGK and TIMM29. Interacts with SMIM26.</text>
</comment>
<reference evidence="34" key="2">
    <citation type="submission" date="2025-08" db="UniProtKB">
        <authorList>
            <consortium name="Ensembl"/>
        </authorList>
    </citation>
    <scope>IDENTIFICATION</scope>
    <source>
        <strain evidence="34">Brown Norway</strain>
    </source>
</reference>
<comment type="catalytic activity">
    <reaction evidence="14">
        <text>1,2-di-(9Z-octadecenoyl)-sn-glycerol + ATP = 1,2-di-(9Z-octadecenoyl)-sn-glycero-3-phosphate + ADP + H(+)</text>
        <dbReference type="Rhea" id="RHEA:40327"/>
        <dbReference type="ChEBI" id="CHEBI:15378"/>
        <dbReference type="ChEBI" id="CHEBI:30616"/>
        <dbReference type="ChEBI" id="CHEBI:52333"/>
        <dbReference type="ChEBI" id="CHEBI:74546"/>
        <dbReference type="ChEBI" id="CHEBI:456216"/>
    </reaction>
    <physiologicalReaction direction="left-to-right" evidence="14">
        <dbReference type="Rhea" id="RHEA:40328"/>
    </physiologicalReaction>
</comment>
<comment type="subcellular location">
    <subcellularLocation>
        <location evidence="3">Mitochondrion inner membrane</location>
        <topology evidence="3">Peripheral membrane protein</topology>
    </subcellularLocation>
    <subcellularLocation>
        <location evidence="2">Mitochondrion intermembrane space</location>
    </subcellularLocation>
</comment>
<evidence type="ECO:0000256" key="8">
    <source>
        <dbReference type="ARBA" id="ARBA00022777"/>
    </source>
</evidence>
<comment type="catalytic activity">
    <reaction evidence="17">
        <text>1-(9Z-octadecenoyl)-sn-glycerol + ATP = 1-(9Z-octadecenoyl)-sn-glycero-3-phosphate + ADP + H(+)</text>
        <dbReference type="Rhea" id="RHEA:41079"/>
        <dbReference type="ChEBI" id="CHEBI:15378"/>
        <dbReference type="ChEBI" id="CHEBI:30616"/>
        <dbReference type="ChEBI" id="CHEBI:74544"/>
        <dbReference type="ChEBI" id="CHEBI:75757"/>
        <dbReference type="ChEBI" id="CHEBI:456216"/>
    </reaction>
    <physiologicalReaction direction="left-to-right" evidence="17">
        <dbReference type="Rhea" id="RHEA:41080"/>
    </physiologicalReaction>
</comment>
<dbReference type="GO" id="GO:0005743">
    <property type="term" value="C:mitochondrial inner membrane"/>
    <property type="evidence" value="ECO:0007669"/>
    <property type="project" value="UniProtKB-SubCell"/>
</dbReference>
<dbReference type="PROSITE" id="PS50146">
    <property type="entry name" value="DAGK"/>
    <property type="match status" value="1"/>
</dbReference>
<evidence type="ECO:0000256" key="28">
    <source>
        <dbReference type="ARBA" id="ARBA00048663"/>
    </source>
</evidence>
<comment type="catalytic activity">
    <reaction evidence="29">
        <text>N-(hexanoyl)sphing-4-enine + ATP = N-hexanoylsphing-4-enine 1-phosphate + ADP + H(+)</text>
        <dbReference type="Rhea" id="RHEA:43312"/>
        <dbReference type="ChEBI" id="CHEBI:15378"/>
        <dbReference type="ChEBI" id="CHEBI:30616"/>
        <dbReference type="ChEBI" id="CHEBI:63867"/>
        <dbReference type="ChEBI" id="CHEBI:82959"/>
        <dbReference type="ChEBI" id="CHEBI:456216"/>
    </reaction>
    <physiologicalReaction direction="left-to-right" evidence="29">
        <dbReference type="Rhea" id="RHEA:43313"/>
    </physiologicalReaction>
</comment>
<dbReference type="SUPFAM" id="SSF111331">
    <property type="entry name" value="NAD kinase/diacylglycerol kinase-like"/>
    <property type="match status" value="1"/>
</dbReference>
<keyword evidence="12" id="KW-0496">Mitochondrion</keyword>
<evidence type="ECO:0000313" key="36">
    <source>
        <dbReference type="RGD" id="1562046"/>
    </source>
</evidence>
<evidence type="ECO:0000256" key="30">
    <source>
        <dbReference type="ARBA" id="ARBA00060536"/>
    </source>
</evidence>
<keyword evidence="10" id="KW-0067">ATP-binding</keyword>
<feature type="domain" description="DAGKc" evidence="33">
    <location>
        <begin position="109"/>
        <end position="252"/>
    </location>
</feature>
<dbReference type="GO" id="GO:0046486">
    <property type="term" value="P:glycerolipid metabolic process"/>
    <property type="evidence" value="ECO:0007669"/>
    <property type="project" value="UniProtKB-UniPathway"/>
</dbReference>
<keyword evidence="7" id="KW-0547">Nucleotide-binding</keyword>
<dbReference type="PANTHER" id="PTHR12358:SF31">
    <property type="entry name" value="ACYLGLYCEROL KINASE, MITOCHONDRIAL"/>
    <property type="match status" value="1"/>
</dbReference>
<evidence type="ECO:0000256" key="11">
    <source>
        <dbReference type="ARBA" id="ARBA00023098"/>
    </source>
</evidence>
<dbReference type="InterPro" id="IPR045579">
    <property type="entry name" value="AGK_C"/>
</dbReference>
<dbReference type="GO" id="GO:0001729">
    <property type="term" value="F:ceramide kinase activity"/>
    <property type="evidence" value="ECO:0007669"/>
    <property type="project" value="UniProtKB-EC"/>
</dbReference>
<dbReference type="FunFam" id="3.40.50.10330:FF:000015">
    <property type="entry name" value="acylglycerol kinase, mitochondrial"/>
    <property type="match status" value="1"/>
</dbReference>
<comment type="pathway">
    <text evidence="30">Glycerolipid metabolism.</text>
</comment>
<evidence type="ECO:0000256" key="3">
    <source>
        <dbReference type="ARBA" id="ARBA00004637"/>
    </source>
</evidence>
<evidence type="ECO:0000256" key="13">
    <source>
        <dbReference type="ARBA" id="ARBA00023136"/>
    </source>
</evidence>
<comment type="catalytic activity">
    <reaction evidence="19">
        <text>2-(5Z,8Z,11Z,14Z-eicosatetraenoyl)-glycerol + ATP = 2-(5Z,8Z,11Z,14Z-eicosatetraenoyl)-sn-glycero-3-phosphate + ADP + H(+)</text>
        <dbReference type="Rhea" id="RHEA:43316"/>
        <dbReference type="ChEBI" id="CHEBI:15378"/>
        <dbReference type="ChEBI" id="CHEBI:30616"/>
        <dbReference type="ChEBI" id="CHEBI:52392"/>
        <dbReference type="ChEBI" id="CHEBI:78209"/>
        <dbReference type="ChEBI" id="CHEBI:456216"/>
    </reaction>
    <physiologicalReaction direction="left-to-right" evidence="19">
        <dbReference type="Rhea" id="RHEA:43317"/>
    </physiologicalReaction>
</comment>
<evidence type="ECO:0007829" key="37">
    <source>
        <dbReference type="PeptideAtlas" id="A0A8I6AGX0"/>
    </source>
</evidence>
<evidence type="ECO:0000256" key="26">
    <source>
        <dbReference type="ARBA" id="ARBA00044480"/>
    </source>
</evidence>
<evidence type="ECO:0000256" key="27">
    <source>
        <dbReference type="ARBA" id="ARBA00048034"/>
    </source>
</evidence>
<dbReference type="AlphaFoldDB" id="A0A8I6AGX0"/>
<protein>
    <recommendedName>
        <fullName evidence="24">Acylglycerol kinase, mitochondrial</fullName>
        <ecNumber evidence="5">2.7.1.107</ecNumber>
        <ecNumber evidence="22">2.7.1.138</ecNumber>
        <ecNumber evidence="23">2.7.1.94</ecNumber>
    </recommendedName>
    <alternativeName>
        <fullName evidence="25">Multiple substrate lipid kinase</fullName>
    </alternativeName>
</protein>
<reference evidence="34" key="3">
    <citation type="submission" date="2025-09" db="UniProtKB">
        <authorList>
            <consortium name="Ensembl"/>
        </authorList>
    </citation>
    <scope>IDENTIFICATION</scope>
    <source>
        <strain evidence="34">Brown Norway</strain>
    </source>
</reference>
<keyword evidence="13" id="KW-0472">Membrane</keyword>
<feature type="region of interest" description="Disordered" evidence="32">
    <location>
        <begin position="1"/>
        <end position="44"/>
    </location>
</feature>
<organism evidence="34 35">
    <name type="scientific">Rattus norvegicus</name>
    <name type="common">Rat</name>
    <dbReference type="NCBI Taxonomy" id="10116"/>
    <lineage>
        <taxon>Eukaryota</taxon>
        <taxon>Metazoa</taxon>
        <taxon>Chordata</taxon>
        <taxon>Craniata</taxon>
        <taxon>Vertebrata</taxon>
        <taxon>Euteleostomi</taxon>
        <taxon>Mammalia</taxon>
        <taxon>Eutheria</taxon>
        <taxon>Euarchontoglires</taxon>
        <taxon>Glires</taxon>
        <taxon>Rodentia</taxon>
        <taxon>Myomorpha</taxon>
        <taxon>Muroidea</taxon>
        <taxon>Muridae</taxon>
        <taxon>Murinae</taxon>
        <taxon>Rattus</taxon>
    </lineage>
</organism>
<reference evidence="34" key="1">
    <citation type="submission" date="2024-01" db="EMBL/GenBank/DDBJ databases">
        <title>GRCr8: a new rat reference genome assembly contstructed from accurate long reads and long range scaffolding.</title>
        <authorList>
            <person name="Doris P.A."/>
            <person name="Kalbfleisch T."/>
            <person name="Li K."/>
            <person name="Howe K."/>
            <person name="Wood J."/>
        </authorList>
    </citation>
    <scope>NUCLEOTIDE SEQUENCE [LARGE SCALE GENOMIC DNA]</scope>
    <source>
        <strain evidence="34">Brown Norway</strain>
    </source>
</reference>
<evidence type="ECO:0000256" key="19">
    <source>
        <dbReference type="ARBA" id="ARBA00024556"/>
    </source>
</evidence>
<evidence type="ECO:0000256" key="32">
    <source>
        <dbReference type="SAM" id="MobiDB-lite"/>
    </source>
</evidence>
<dbReference type="InterPro" id="IPR001206">
    <property type="entry name" value="Diacylglycerol_kinase_cat_dom"/>
</dbReference>
<comment type="catalytic activity">
    <reaction evidence="27">
        <text>an N-acylsphing-4-enine + ATP = an N-acylsphing-4-enine 1-phosphate + ADP + H(+)</text>
        <dbReference type="Rhea" id="RHEA:17929"/>
        <dbReference type="ChEBI" id="CHEBI:15378"/>
        <dbReference type="ChEBI" id="CHEBI:30616"/>
        <dbReference type="ChEBI" id="CHEBI:52639"/>
        <dbReference type="ChEBI" id="CHEBI:57674"/>
        <dbReference type="ChEBI" id="CHEBI:456216"/>
        <dbReference type="EC" id="2.7.1.138"/>
    </reaction>
    <physiologicalReaction direction="left-to-right" evidence="27">
        <dbReference type="Rhea" id="RHEA:17930"/>
    </physiologicalReaction>
</comment>
<comment type="catalytic activity">
    <reaction evidence="28">
        <text>a monoacylglycerol + ATP = a monoacyl-sn-glycero-3-phosphate + ADP + H(+)</text>
        <dbReference type="Rhea" id="RHEA:19293"/>
        <dbReference type="ChEBI" id="CHEBI:15378"/>
        <dbReference type="ChEBI" id="CHEBI:17408"/>
        <dbReference type="ChEBI" id="CHEBI:30616"/>
        <dbReference type="ChEBI" id="CHEBI:77589"/>
        <dbReference type="ChEBI" id="CHEBI:456216"/>
        <dbReference type="EC" id="2.7.1.94"/>
    </reaction>
    <physiologicalReaction direction="left-to-right" evidence="28">
        <dbReference type="Rhea" id="RHEA:19294"/>
    </physiologicalReaction>
</comment>
<evidence type="ECO:0000256" key="14">
    <source>
        <dbReference type="ARBA" id="ARBA00023371"/>
    </source>
</evidence>
<dbReference type="GO" id="GO:0047620">
    <property type="term" value="F:acylglycerol kinase activity"/>
    <property type="evidence" value="ECO:0007669"/>
    <property type="project" value="UniProtKB-EC"/>
</dbReference>
<gene>
    <name evidence="34 36" type="primary">Agk</name>
</gene>
<dbReference type="GO" id="GO:0005524">
    <property type="term" value="F:ATP binding"/>
    <property type="evidence" value="ECO:0007669"/>
    <property type="project" value="UniProtKB-KW"/>
</dbReference>
<evidence type="ECO:0000256" key="20">
    <source>
        <dbReference type="ARBA" id="ARBA00024636"/>
    </source>
</evidence>
<dbReference type="EC" id="2.7.1.94" evidence="23"/>
<dbReference type="EC" id="2.7.1.107" evidence="5"/>
<evidence type="ECO:0000256" key="21">
    <source>
        <dbReference type="ARBA" id="ARBA00025749"/>
    </source>
</evidence>
<evidence type="ECO:0000313" key="35">
    <source>
        <dbReference type="Proteomes" id="UP000002494"/>
    </source>
</evidence>
<evidence type="ECO:0000259" key="33">
    <source>
        <dbReference type="PROSITE" id="PS50146"/>
    </source>
</evidence>
<dbReference type="Pfam" id="PF00781">
    <property type="entry name" value="DAGK_cat"/>
    <property type="match status" value="1"/>
</dbReference>
<dbReference type="GO" id="GO:0004143">
    <property type="term" value="F:ATP-dependent diacylglycerol kinase activity"/>
    <property type="evidence" value="ECO:0007669"/>
    <property type="project" value="UniProtKB-EC"/>
</dbReference>
<proteinExistence type="evidence at protein level"/>
<keyword evidence="37" id="KW-1267">Proteomics identification</keyword>
<name>A0A8I6AGX0_RAT</name>
<evidence type="ECO:0000256" key="12">
    <source>
        <dbReference type="ARBA" id="ARBA00023128"/>
    </source>
</evidence>
<keyword evidence="35" id="KW-1185">Reference proteome</keyword>
<dbReference type="RGD" id="1562046">
    <property type="gene designation" value="Agk"/>
</dbReference>
<evidence type="ECO:0000256" key="18">
    <source>
        <dbReference type="ARBA" id="ARBA00024512"/>
    </source>
</evidence>
<dbReference type="GeneTree" id="ENSGT00940000154961"/>
<keyword evidence="8" id="KW-0418">Kinase</keyword>
<evidence type="ECO:0000313" key="34">
    <source>
        <dbReference type="Ensembl" id="ENSRNOP00000093172.1"/>
    </source>
</evidence>
<dbReference type="InterPro" id="IPR016064">
    <property type="entry name" value="NAD/diacylglycerol_kinase_sf"/>
</dbReference>
<dbReference type="Ensembl" id="ENSRNOT00000094589.2">
    <property type="protein sequence ID" value="ENSRNOP00000093172.1"/>
    <property type="gene ID" value="ENSRNOG00000011509.9"/>
</dbReference>
<evidence type="ECO:0000256" key="23">
    <source>
        <dbReference type="ARBA" id="ARBA00026098"/>
    </source>
</evidence>
<dbReference type="Gene3D" id="3.40.50.10330">
    <property type="entry name" value="Probable inorganic polyphosphate/atp-NAD kinase, domain 1"/>
    <property type="match status" value="1"/>
</dbReference>
<evidence type="ECO:0000256" key="22">
    <source>
        <dbReference type="ARBA" id="ARBA00026096"/>
    </source>
</evidence>
<evidence type="ECO:0000256" key="15">
    <source>
        <dbReference type="ARBA" id="ARBA00023411"/>
    </source>
</evidence>
<comment type="catalytic activity">
    <reaction evidence="20">
        <text>1-hexadecanoyl-sn-glycerol + ATP = 1-hexadecanoyl-sn-glycero-3-phosphate + ADP + H(+)</text>
        <dbReference type="Rhea" id="RHEA:43308"/>
        <dbReference type="ChEBI" id="CHEBI:15378"/>
        <dbReference type="ChEBI" id="CHEBI:30616"/>
        <dbReference type="ChEBI" id="CHEBI:57518"/>
        <dbReference type="ChEBI" id="CHEBI:75542"/>
        <dbReference type="ChEBI" id="CHEBI:456216"/>
    </reaction>
    <physiologicalReaction direction="left-to-right" evidence="20">
        <dbReference type="Rhea" id="RHEA:43309"/>
    </physiologicalReaction>
</comment>
<sequence length="474" mass="52735">MNSKVTRKGREGGGCCEPTPRSRESSPCQAGAVPRRNPRAAGAVSFKREGDFCESTQERPDAERRAAEKMTTFFKTLRNHWKKTTLNKIFNWKLLSFQVFGNQLIPPNAQVKKATVFLNPAACKGKARTLFEKNAAPILHLSGMDVTVVKTDYEGQAKKLLELMETTDVIIVAGGDGTLQETVITQLCLLLFYQATFSKIPIGFIPLGQTSSLSHTLFAESGNKVQHVTDAALAIVKGETVPLDVLQIKGEKEQPVYAMTGLRWGSFRDAGVKVSKYWYLGPLKTKAAHFFSTLQEWPQTHQASISYTGPTERPPIGPEDAAPRPSLYRRILRRLASFWAQPQDAFSPEVSPEVWKDVQLSTIELSITTRNTQLDLTSKEDFMNICIEPDTVSKGDFIIIGSKKVRDPGLRAAGTECLHASRCTLSLPEGTEGSFSIDSEEYEAMPVEVKLLPRKLQFFCDPRKREQMLQSTSQ</sequence>
<comment type="catalytic activity">
    <reaction evidence="16">
        <text>1-(5Z,8Z,11Z,14Z-eicosatetraenoyl)-sn-glycerol + ATP = 1-(5Z,8Z,11Z,14Z-eicosatetraenoyl)-sn-glycero-3-phosphate + ADP + H(+)</text>
        <dbReference type="Rhea" id="RHEA:43328"/>
        <dbReference type="ChEBI" id="CHEBI:15378"/>
        <dbReference type="ChEBI" id="CHEBI:30616"/>
        <dbReference type="ChEBI" id="CHEBI:34071"/>
        <dbReference type="ChEBI" id="CHEBI:74938"/>
        <dbReference type="ChEBI" id="CHEBI:456216"/>
    </reaction>
    <physiologicalReaction direction="left-to-right" evidence="16">
        <dbReference type="Rhea" id="RHEA:43329"/>
    </physiologicalReaction>
</comment>
<evidence type="ECO:0000256" key="24">
    <source>
        <dbReference type="ARBA" id="ARBA00026142"/>
    </source>
</evidence>
<dbReference type="GO" id="GO:0005758">
    <property type="term" value="C:mitochondrial intermembrane space"/>
    <property type="evidence" value="ECO:0007669"/>
    <property type="project" value="UniProtKB-SubCell"/>
</dbReference>
<evidence type="ECO:0000256" key="29">
    <source>
        <dbReference type="ARBA" id="ARBA00048876"/>
    </source>
</evidence>
<keyword evidence="11" id="KW-0443">Lipid metabolism</keyword>
<comment type="cofactor">
    <cofactor evidence="1">
        <name>Mg(2+)</name>
        <dbReference type="ChEBI" id="CHEBI:18420"/>
    </cofactor>
</comment>
<evidence type="ECO:0000256" key="16">
    <source>
        <dbReference type="ARBA" id="ARBA00024483"/>
    </source>
</evidence>
<evidence type="ECO:0000256" key="25">
    <source>
        <dbReference type="ARBA" id="ARBA00030553"/>
    </source>
</evidence>
<comment type="catalytic activity">
    <reaction evidence="18">
        <text>a 1-acyl-sn-glycerol + ATP = a 1-acyl-sn-glycero-3-phosphate + ADP + H(+)</text>
        <dbReference type="Rhea" id="RHEA:33747"/>
        <dbReference type="ChEBI" id="CHEBI:15378"/>
        <dbReference type="ChEBI" id="CHEBI:30616"/>
        <dbReference type="ChEBI" id="CHEBI:57970"/>
        <dbReference type="ChEBI" id="CHEBI:64683"/>
        <dbReference type="ChEBI" id="CHEBI:456216"/>
    </reaction>
    <physiologicalReaction direction="left-to-right" evidence="18">
        <dbReference type="Rhea" id="RHEA:33748"/>
    </physiologicalReaction>
</comment>
<dbReference type="EC" id="2.7.1.138" evidence="22"/>
<dbReference type="Pfam" id="PF19712">
    <property type="entry name" value="AGK_C"/>
    <property type="match status" value="1"/>
</dbReference>
<comment type="catalytic activity">
    <reaction evidence="15">
        <text>a 1,2-diacyl-sn-glycerol + ATP = a 1,2-diacyl-sn-glycero-3-phosphate + ADP + H(+)</text>
        <dbReference type="Rhea" id="RHEA:10272"/>
        <dbReference type="ChEBI" id="CHEBI:15378"/>
        <dbReference type="ChEBI" id="CHEBI:17815"/>
        <dbReference type="ChEBI" id="CHEBI:30616"/>
        <dbReference type="ChEBI" id="CHEBI:58608"/>
        <dbReference type="ChEBI" id="CHEBI:456216"/>
        <dbReference type="EC" id="2.7.1.107"/>
    </reaction>
    <physiologicalReaction direction="left-to-right" evidence="15">
        <dbReference type="Rhea" id="RHEA:10273"/>
    </physiologicalReaction>
</comment>
<comment type="pathway">
    <text evidence="4">Lipid metabolism; glycerolipid metabolism.</text>
</comment>
<evidence type="ECO:0000256" key="17">
    <source>
        <dbReference type="ARBA" id="ARBA00024505"/>
    </source>
</evidence>
<dbReference type="PANTHER" id="PTHR12358">
    <property type="entry name" value="SPHINGOSINE KINASE"/>
    <property type="match status" value="1"/>
</dbReference>
<dbReference type="UniPathway" id="UPA00230"/>
<dbReference type="InterPro" id="IPR017438">
    <property type="entry name" value="ATP-NAD_kinase_N"/>
</dbReference>
<evidence type="ECO:0000256" key="10">
    <source>
        <dbReference type="ARBA" id="ARBA00022840"/>
    </source>
</evidence>
<comment type="similarity">
    <text evidence="21">Belongs to the AGK family.</text>
</comment>
<keyword evidence="9" id="KW-0999">Mitochondrion inner membrane</keyword>
<evidence type="ECO:0000256" key="4">
    <source>
        <dbReference type="ARBA" id="ARBA00005175"/>
    </source>
</evidence>
<evidence type="ECO:0000256" key="2">
    <source>
        <dbReference type="ARBA" id="ARBA00004569"/>
    </source>
</evidence>
<accession>A0A8I6AGX0</accession>
<evidence type="ECO:0000256" key="1">
    <source>
        <dbReference type="ARBA" id="ARBA00001946"/>
    </source>
</evidence>